<organism evidence="2 3">
    <name type="scientific">Parvicella tangerina</name>
    <dbReference type="NCBI Taxonomy" id="2829795"/>
    <lineage>
        <taxon>Bacteria</taxon>
        <taxon>Pseudomonadati</taxon>
        <taxon>Bacteroidota</taxon>
        <taxon>Flavobacteriia</taxon>
        <taxon>Flavobacteriales</taxon>
        <taxon>Parvicellaceae</taxon>
        <taxon>Parvicella</taxon>
    </lineage>
</organism>
<feature type="chain" id="PRO_5037495353" description="Peptidase M48 domain-containing protein" evidence="1">
    <location>
        <begin position="20"/>
        <end position="288"/>
    </location>
</feature>
<proteinExistence type="predicted"/>
<dbReference type="Proteomes" id="UP000683507">
    <property type="component" value="Chromosome"/>
</dbReference>
<keyword evidence="1" id="KW-0732">Signal</keyword>
<name>A0A916N9W9_9FLAO</name>
<dbReference type="RefSeq" id="WP_258540783.1">
    <property type="nucleotide sequence ID" value="NZ_OU015584.1"/>
</dbReference>
<gene>
    <name evidence="2" type="ORF">CRYO30217_00551</name>
</gene>
<dbReference type="EMBL" id="OU015584">
    <property type="protein sequence ID" value="CAG5078035.1"/>
    <property type="molecule type" value="Genomic_DNA"/>
</dbReference>
<protein>
    <recommendedName>
        <fullName evidence="4">Peptidase M48 domain-containing protein</fullName>
    </recommendedName>
</protein>
<evidence type="ECO:0000313" key="2">
    <source>
        <dbReference type="EMBL" id="CAG5078035.1"/>
    </source>
</evidence>
<evidence type="ECO:0008006" key="4">
    <source>
        <dbReference type="Google" id="ProtNLM"/>
    </source>
</evidence>
<evidence type="ECO:0000256" key="1">
    <source>
        <dbReference type="SAM" id="SignalP"/>
    </source>
</evidence>
<reference evidence="2" key="1">
    <citation type="submission" date="2021-04" db="EMBL/GenBank/DDBJ databases">
        <authorList>
            <person name="Rodrigo-Torres L."/>
            <person name="Arahal R. D."/>
            <person name="Lucena T."/>
        </authorList>
    </citation>
    <scope>NUCLEOTIDE SEQUENCE</scope>
    <source>
        <strain evidence="2">AS29M-1</strain>
    </source>
</reference>
<dbReference type="KEGG" id="ptan:CRYO30217_00551"/>
<dbReference type="AlphaFoldDB" id="A0A916N9W9"/>
<feature type="signal peptide" evidence="1">
    <location>
        <begin position="1"/>
        <end position="19"/>
    </location>
</feature>
<keyword evidence="3" id="KW-1185">Reference proteome</keyword>
<accession>A0A916N9W9</accession>
<evidence type="ECO:0000313" key="3">
    <source>
        <dbReference type="Proteomes" id="UP000683507"/>
    </source>
</evidence>
<sequence>MHKFSLLFLLFIGHIVLFAQTEESSSTASNYVSDRDAKYAVSQILLYCGLEPNFTIVVDFKIPNAQAYIHRKKRYIRYNPNFMNRIVDSTYTDWAAWSVLAHELGHHLLGHTIQKYKFSHENELAADRFSGFILKKMGANLEESIACIQKEGNLHGSKSHPSLKQRKEAIVKGWEQAEYLEQNDVCVSSLNYLENNYLNENFTHTLKFNGDLNSYYINEIHQIIWYDNYGNAVLLSSLSEHEGKSYEWDFMFENSHYSIDASGKVWLMAIHGATILVGKTAIISAQDP</sequence>